<evidence type="ECO:0000313" key="16">
    <source>
        <dbReference type="Proteomes" id="UP001320831"/>
    </source>
</evidence>
<dbReference type="Gene3D" id="1.10.8.60">
    <property type="match status" value="1"/>
</dbReference>
<evidence type="ECO:0000256" key="12">
    <source>
        <dbReference type="SAM" id="MobiDB-lite"/>
    </source>
</evidence>
<dbReference type="CDD" id="cd00009">
    <property type="entry name" value="AAA"/>
    <property type="match status" value="1"/>
</dbReference>
<evidence type="ECO:0000256" key="7">
    <source>
        <dbReference type="ARBA" id="ARBA00023125"/>
    </source>
</evidence>
<evidence type="ECO:0000256" key="11">
    <source>
        <dbReference type="RuleBase" id="RU004227"/>
    </source>
</evidence>
<dbReference type="InterPro" id="IPR038454">
    <property type="entry name" value="DnaA_N_sf"/>
</dbReference>
<keyword evidence="7 8" id="KW-0238">DNA-binding</keyword>
<gene>
    <name evidence="8 15" type="primary">dnaA</name>
    <name evidence="15" type="ORF">N5A92_05715</name>
</gene>
<feature type="region of interest" description="Domain I, interacts with DnaA modulators" evidence="8">
    <location>
        <begin position="1"/>
        <end position="123"/>
    </location>
</feature>
<dbReference type="SUPFAM" id="SSF52540">
    <property type="entry name" value="P-loop containing nucleoside triphosphate hydrolases"/>
    <property type="match status" value="1"/>
</dbReference>
<proteinExistence type="inferred from homology"/>
<evidence type="ECO:0000256" key="4">
    <source>
        <dbReference type="ARBA" id="ARBA00022741"/>
    </source>
</evidence>
<dbReference type="Pfam" id="PF11638">
    <property type="entry name" value="DnaA_N"/>
    <property type="match status" value="1"/>
</dbReference>
<dbReference type="CDD" id="cd06571">
    <property type="entry name" value="Bac_DnaA_C"/>
    <property type="match status" value="1"/>
</dbReference>
<evidence type="ECO:0000256" key="1">
    <source>
        <dbReference type="ARBA" id="ARBA00006583"/>
    </source>
</evidence>
<dbReference type="InterPro" id="IPR024633">
    <property type="entry name" value="DnaA_N_dom"/>
</dbReference>
<keyword evidence="3 8" id="KW-0235">DNA replication</keyword>
<keyword evidence="6 8" id="KW-0446">Lipid-binding</keyword>
<keyword evidence="4 8" id="KW-0547">Nucleotide-binding</keyword>
<comment type="domain">
    <text evidence="8">Domain I is involved in oligomerization and binding regulators, domain II is flexibile and of varying length in different bacteria, domain III forms the AAA+ region, while domain IV binds dsDNA.</text>
</comment>
<reference evidence="15 16" key="1">
    <citation type="submission" date="2022-09" db="EMBL/GenBank/DDBJ databases">
        <title>Chelativorans salina sp. nov., a novel slightly halophilic bacterium isolated from a saline lake sediment enrichment.</title>
        <authorList>
            <person name="Gao L."/>
            <person name="Fang B.-Z."/>
            <person name="Li W.-J."/>
        </authorList>
    </citation>
    <scope>NUCLEOTIDE SEQUENCE [LARGE SCALE GENOMIC DNA]</scope>
    <source>
        <strain evidence="15 16">EGI FJ00035</strain>
    </source>
</reference>
<dbReference type="SMART" id="SM00382">
    <property type="entry name" value="AAA"/>
    <property type="match status" value="1"/>
</dbReference>
<feature type="binding site" evidence="8">
    <location>
        <position position="211"/>
    </location>
    <ligand>
        <name>ATP</name>
        <dbReference type="ChEBI" id="CHEBI:30616"/>
    </ligand>
</feature>
<dbReference type="InterPro" id="IPR001957">
    <property type="entry name" value="Chromosome_initiator_DnaA"/>
</dbReference>
<dbReference type="PRINTS" id="PR00051">
    <property type="entry name" value="DNAA"/>
</dbReference>
<dbReference type="InterPro" id="IPR013159">
    <property type="entry name" value="DnaA_C"/>
</dbReference>
<dbReference type="NCBIfam" id="TIGR00362">
    <property type="entry name" value="DnaA"/>
    <property type="match status" value="1"/>
</dbReference>
<evidence type="ECO:0000256" key="5">
    <source>
        <dbReference type="ARBA" id="ARBA00022840"/>
    </source>
</evidence>
<dbReference type="PANTHER" id="PTHR30050:SF2">
    <property type="entry name" value="CHROMOSOMAL REPLICATION INITIATOR PROTEIN DNAA"/>
    <property type="match status" value="1"/>
</dbReference>
<feature type="region of interest" description="Domain IV, binds dsDNA" evidence="8">
    <location>
        <begin position="388"/>
        <end position="509"/>
    </location>
</feature>
<dbReference type="PANTHER" id="PTHR30050">
    <property type="entry name" value="CHROMOSOMAL REPLICATION INITIATOR PROTEIN DNAA"/>
    <property type="match status" value="1"/>
</dbReference>
<dbReference type="Proteomes" id="UP001320831">
    <property type="component" value="Unassembled WGS sequence"/>
</dbReference>
<feature type="binding site" evidence="8">
    <location>
        <position position="215"/>
    </location>
    <ligand>
        <name>ATP</name>
        <dbReference type="ChEBI" id="CHEBI:30616"/>
    </ligand>
</feature>
<dbReference type="InterPro" id="IPR003593">
    <property type="entry name" value="AAA+_ATPase"/>
</dbReference>
<keyword evidence="2 8" id="KW-0963">Cytoplasm</keyword>
<comment type="caution">
    <text evidence="8">Lacks conserved residue(s) required for the propagation of feature annotation.</text>
</comment>
<protein>
    <recommendedName>
        <fullName evidence="8 9">Chromosomal replication initiator protein DnaA</fullName>
    </recommendedName>
</protein>
<evidence type="ECO:0000259" key="13">
    <source>
        <dbReference type="SMART" id="SM00382"/>
    </source>
</evidence>
<dbReference type="RefSeq" id="WP_260900932.1">
    <property type="nucleotide sequence ID" value="NZ_JAOCZP010000001.1"/>
</dbReference>
<evidence type="ECO:0000256" key="9">
    <source>
        <dbReference type="NCBIfam" id="TIGR00362"/>
    </source>
</evidence>
<evidence type="ECO:0000313" key="15">
    <source>
        <dbReference type="EMBL" id="MCT7374530.1"/>
    </source>
</evidence>
<evidence type="ECO:0000256" key="8">
    <source>
        <dbReference type="HAMAP-Rule" id="MF_00377"/>
    </source>
</evidence>
<comment type="caution">
    <text evidence="15">The sequence shown here is derived from an EMBL/GenBank/DDBJ whole genome shotgun (WGS) entry which is preliminary data.</text>
</comment>
<dbReference type="InterPro" id="IPR010921">
    <property type="entry name" value="Trp_repressor/repl_initiator"/>
</dbReference>
<dbReference type="EMBL" id="JAOCZP010000001">
    <property type="protein sequence ID" value="MCT7374530.1"/>
    <property type="molecule type" value="Genomic_DNA"/>
</dbReference>
<comment type="function">
    <text evidence="8 10">Plays an essential role in the initiation and regulation of chromosomal replication. ATP-DnaA binds to the origin of replication (oriC) to initiate formation of the DNA replication initiation complex once per cell cycle. Binds the DnaA box (a 9 base pair repeat at the origin) and separates the double-stranded (ds)DNA. Forms a right-handed helical filament on oriC DNA; dsDNA binds to the exterior of the filament while single-stranded (ss)DNA is stabiized in the filament's interior. The ATP-DnaA-oriC complex binds and stabilizes one strand of the AT-rich DNA unwinding element (DUE), permitting loading of DNA polymerase. After initiation quickly degrades to an ADP-DnaA complex that is not apt for DNA replication. Binds acidic phospholipids.</text>
</comment>
<dbReference type="PROSITE" id="PS01008">
    <property type="entry name" value="DNAA"/>
    <property type="match status" value="1"/>
</dbReference>
<feature type="domain" description="AAA+ ATPase" evidence="13">
    <location>
        <begin position="200"/>
        <end position="327"/>
    </location>
</feature>
<dbReference type="InterPro" id="IPR027417">
    <property type="entry name" value="P-loop_NTPase"/>
</dbReference>
<comment type="subcellular location">
    <subcellularLocation>
        <location evidence="8">Cytoplasm</location>
    </subcellularLocation>
</comment>
<keyword evidence="5 8" id="KW-0067">ATP-binding</keyword>
<dbReference type="InterPro" id="IPR020591">
    <property type="entry name" value="Chromosome_initiator_DnaA-like"/>
</dbReference>
<evidence type="ECO:0000256" key="2">
    <source>
        <dbReference type="ARBA" id="ARBA00022490"/>
    </source>
</evidence>
<keyword evidence="16" id="KW-1185">Reference proteome</keyword>
<dbReference type="InterPro" id="IPR018312">
    <property type="entry name" value="Chromosome_initiator_DnaA_CS"/>
</dbReference>
<evidence type="ECO:0000256" key="6">
    <source>
        <dbReference type="ARBA" id="ARBA00023121"/>
    </source>
</evidence>
<evidence type="ECO:0000259" key="14">
    <source>
        <dbReference type="SMART" id="SM00760"/>
    </source>
</evidence>
<feature type="binding site" evidence="8">
    <location>
        <position position="214"/>
    </location>
    <ligand>
        <name>ATP</name>
        <dbReference type="ChEBI" id="CHEBI:30616"/>
    </ligand>
</feature>
<evidence type="ECO:0000256" key="10">
    <source>
        <dbReference type="RuleBase" id="RU000577"/>
    </source>
</evidence>
<accession>A0ABT2LIX1</accession>
<dbReference type="HAMAP" id="MF_00377">
    <property type="entry name" value="DnaA_bact"/>
    <property type="match status" value="1"/>
</dbReference>
<dbReference type="SMART" id="SM00760">
    <property type="entry name" value="Bac_DnaA_C"/>
    <property type="match status" value="1"/>
</dbReference>
<feature type="region of interest" description="Disordered" evidence="12">
    <location>
        <begin position="122"/>
        <end position="154"/>
    </location>
</feature>
<dbReference type="Pfam" id="PF08299">
    <property type="entry name" value="Bac_DnaA_C"/>
    <property type="match status" value="1"/>
</dbReference>
<dbReference type="Gene3D" id="1.10.1750.10">
    <property type="match status" value="1"/>
</dbReference>
<sequence length="509" mass="56287">MQSGVEREVEGALSFHSSATEGEEMTGAGSTAVFDRVRAHLKARLGTEVYSSWFGRMKLAETSKGVVRISVPTAFLRAWINGHYLDLITELWQAEDASVLKVEFVVRTATRGTITRTEAKAVATRKVSPQPQGAPSPGAINGKRLGGVSTGRAEPAGRPSIFGSPLDGRYTFDSFIEGKSNRVACAAARTVAESSSSAVRFNPLFLHASVGLGKTHLLQAIAAASLKHRPQSRVVYLTAEYFMWRFATAIRDNNALTLKEQLRDIDLLIIDDMQFLQGKSIQNEFCHLLNMLLDSARQVVVAADRPAAELESLEPRVKSRLNGGVSLEISPPDYDLRLAMLQQRLTAAKAEDHSLDIPQEVLEHVARAVTGSGRELEGAFNQLVFRHSFEPQITMERIDEILGPVCRVGEPRRVRIEDIQRIVARHYNVSKTELLSNRRTRTIVKPRQVAMYLAKVMTPRSLPEIGRRFGGRDHTTVLHAVRKIEGLSGNDGQLAQEIELLKRLISDQA</sequence>
<dbReference type="Pfam" id="PF00308">
    <property type="entry name" value="Bac_DnaA"/>
    <property type="match status" value="1"/>
</dbReference>
<evidence type="ECO:0000256" key="3">
    <source>
        <dbReference type="ARBA" id="ARBA00022705"/>
    </source>
</evidence>
<comment type="subunit">
    <text evidence="8">Oligomerizes as a right-handed, spiral filament on DNA at oriC.</text>
</comment>
<feature type="domain" description="Chromosomal replication initiator DnaA C-terminal" evidence="14">
    <location>
        <begin position="415"/>
        <end position="484"/>
    </location>
</feature>
<feature type="binding site" evidence="8">
    <location>
        <position position="213"/>
    </location>
    <ligand>
        <name>ATP</name>
        <dbReference type="ChEBI" id="CHEBI:30616"/>
    </ligand>
</feature>
<dbReference type="Gene3D" id="3.40.50.300">
    <property type="entry name" value="P-loop containing nucleotide triphosphate hydrolases"/>
    <property type="match status" value="1"/>
</dbReference>
<dbReference type="Gene3D" id="3.30.300.180">
    <property type="match status" value="1"/>
</dbReference>
<comment type="similarity">
    <text evidence="1 8 11">Belongs to the DnaA family.</text>
</comment>
<dbReference type="SUPFAM" id="SSF48295">
    <property type="entry name" value="TrpR-like"/>
    <property type="match status" value="1"/>
</dbReference>
<organism evidence="15 16">
    <name type="scientific">Chelativorans salis</name>
    <dbReference type="NCBI Taxonomy" id="2978478"/>
    <lineage>
        <taxon>Bacteria</taxon>
        <taxon>Pseudomonadati</taxon>
        <taxon>Pseudomonadota</taxon>
        <taxon>Alphaproteobacteria</taxon>
        <taxon>Hyphomicrobiales</taxon>
        <taxon>Phyllobacteriaceae</taxon>
        <taxon>Chelativorans</taxon>
    </lineage>
</organism>
<name>A0ABT2LIX1_9HYPH</name>
<dbReference type="InterPro" id="IPR013317">
    <property type="entry name" value="DnaA_dom"/>
</dbReference>